<gene>
    <name evidence="1" type="ORF">HNQ59_001944</name>
</gene>
<sequence length="66" mass="7371">MGSVVELASYRPKTVRHEDFGPAFYCTRCACEQFYLHASGDVRCVKCNAIMRNISVIVGRVADSKL</sequence>
<proteinExistence type="predicted"/>
<protein>
    <submittedName>
        <fullName evidence="1">Uncharacterized protein</fullName>
    </submittedName>
</protein>
<reference evidence="1 2" key="1">
    <citation type="submission" date="2020-08" db="EMBL/GenBank/DDBJ databases">
        <title>Genomic Encyclopedia of Type Strains, Phase IV (KMG-IV): sequencing the most valuable type-strain genomes for metagenomic binning, comparative biology and taxonomic classification.</title>
        <authorList>
            <person name="Goeker M."/>
        </authorList>
    </citation>
    <scope>NUCLEOTIDE SEQUENCE [LARGE SCALE GENOMIC DNA]</scope>
    <source>
        <strain evidence="1 2">DSM 27165</strain>
    </source>
</reference>
<evidence type="ECO:0000313" key="2">
    <source>
        <dbReference type="Proteomes" id="UP000575898"/>
    </source>
</evidence>
<dbReference type="EMBL" id="JACHHY010000010">
    <property type="protein sequence ID" value="MBB5018653.1"/>
    <property type="molecule type" value="Genomic_DNA"/>
</dbReference>
<name>A0A840MR23_9PROT</name>
<organism evidence="1 2">
    <name type="scientific">Chitinivorax tropicus</name>
    <dbReference type="NCBI Taxonomy" id="714531"/>
    <lineage>
        <taxon>Bacteria</taxon>
        <taxon>Pseudomonadati</taxon>
        <taxon>Pseudomonadota</taxon>
        <taxon>Betaproteobacteria</taxon>
        <taxon>Chitinivorax</taxon>
    </lineage>
</organism>
<accession>A0A840MR23</accession>
<dbReference type="Proteomes" id="UP000575898">
    <property type="component" value="Unassembled WGS sequence"/>
</dbReference>
<evidence type="ECO:0000313" key="1">
    <source>
        <dbReference type="EMBL" id="MBB5018653.1"/>
    </source>
</evidence>
<dbReference type="RefSeq" id="WP_184038251.1">
    <property type="nucleotide sequence ID" value="NZ_JACHHY010000010.1"/>
</dbReference>
<keyword evidence="2" id="KW-1185">Reference proteome</keyword>
<comment type="caution">
    <text evidence="1">The sequence shown here is derived from an EMBL/GenBank/DDBJ whole genome shotgun (WGS) entry which is preliminary data.</text>
</comment>
<dbReference type="AlphaFoldDB" id="A0A840MR23"/>